<name>N1ZZ11_9FIRM</name>
<dbReference type="AlphaFoldDB" id="N1ZZ11"/>
<evidence type="ECO:0000313" key="2">
    <source>
        <dbReference type="Proteomes" id="UP000012589"/>
    </source>
</evidence>
<protein>
    <submittedName>
        <fullName evidence="1">Uncharacterized protein</fullName>
    </submittedName>
</protein>
<dbReference type="Proteomes" id="UP000012589">
    <property type="component" value="Unassembled WGS sequence"/>
</dbReference>
<evidence type="ECO:0000313" key="1">
    <source>
        <dbReference type="EMBL" id="EMZ21141.1"/>
    </source>
</evidence>
<accession>N1ZZ11</accession>
<keyword evidence="2" id="KW-1185">Reference proteome</keyword>
<gene>
    <name evidence="1" type="ORF">C823_04714</name>
</gene>
<organism evidence="1 2">
    <name type="scientific">Eubacterium plexicaudatum ASF492</name>
    <dbReference type="NCBI Taxonomy" id="1235802"/>
    <lineage>
        <taxon>Bacteria</taxon>
        <taxon>Bacillati</taxon>
        <taxon>Bacillota</taxon>
        <taxon>Clostridia</taxon>
        <taxon>Eubacteriales</taxon>
        <taxon>Eubacteriaceae</taxon>
        <taxon>Eubacterium</taxon>
    </lineage>
</organism>
<dbReference type="EMBL" id="AQFT01000136">
    <property type="protein sequence ID" value="EMZ21141.1"/>
    <property type="molecule type" value="Genomic_DNA"/>
</dbReference>
<reference evidence="1 2" key="1">
    <citation type="journal article" date="2014" name="Genome Announc.">
        <title>Draft genome sequences of the altered schaedler flora, a defined bacterial community from gnotobiotic mice.</title>
        <authorList>
            <person name="Wannemuehler M.J."/>
            <person name="Overstreet A.M."/>
            <person name="Ward D.V."/>
            <person name="Phillips G.J."/>
        </authorList>
    </citation>
    <scope>NUCLEOTIDE SEQUENCE [LARGE SCALE GENOMIC DNA]</scope>
    <source>
        <strain evidence="1 2">ASF492</strain>
    </source>
</reference>
<dbReference type="HOGENOM" id="CLU_2478722_0_0_9"/>
<dbReference type="OrthoDB" id="2087648at2"/>
<dbReference type="PATRIC" id="fig|1235802.3.peg.4974"/>
<proteinExistence type="predicted"/>
<sequence>MKWIGKDELRTFEHGQKEYNKSSNKDMTARLKEFVEFLEKKIDSEYDNLPNSKDDAIRKNVCCAIMERDKNAIQNILYGHDFDYVEE</sequence>
<comment type="caution">
    <text evidence="1">The sequence shown here is derived from an EMBL/GenBank/DDBJ whole genome shotgun (WGS) entry which is preliminary data.</text>
</comment>
<dbReference type="STRING" id="1235802.C823_04714"/>